<feature type="domain" description="Chalcone/stilbene synthase N-terminal" evidence="1">
    <location>
        <begin position="12"/>
        <end position="60"/>
    </location>
</feature>
<accession>A0A5N5V5N9</accession>
<reference evidence="2 3" key="1">
    <citation type="submission" date="2012-10" db="EMBL/GenBank/DDBJ databases">
        <title>The draft sequence of the Mycobacterium pheli genome.</title>
        <authorList>
            <person name="Pettersson B.M.F."/>
            <person name="Das S."/>
            <person name="Dasgupta S."/>
            <person name="Bhattacharya A."/>
            <person name="Kirsebom L.A."/>
        </authorList>
    </citation>
    <scope>NUCLEOTIDE SEQUENCE [LARGE SCALE GENOMIC DNA]</scope>
    <source>
        <strain evidence="2 3">CCUG 21000</strain>
    </source>
</reference>
<sequence length="64" mass="6577">MALQAAHLAPHEVDTIVTVSSTGVAVPTIDARIASRLGLRPDVKRIPLFGLCCVAGAAGMARIP</sequence>
<dbReference type="Pfam" id="PF00195">
    <property type="entry name" value="Chal_sti_synt_N"/>
    <property type="match status" value="1"/>
</dbReference>
<dbReference type="InterPro" id="IPR001099">
    <property type="entry name" value="Chalcone/stilbene_synt_N"/>
</dbReference>
<evidence type="ECO:0000313" key="2">
    <source>
        <dbReference type="EMBL" id="KAB7757254.1"/>
    </source>
</evidence>
<dbReference type="GO" id="GO:0006633">
    <property type="term" value="P:fatty acid biosynthetic process"/>
    <property type="evidence" value="ECO:0007669"/>
    <property type="project" value="UniProtKB-UniPathway"/>
</dbReference>
<gene>
    <name evidence="2" type="ORF">MPHL21000_08385</name>
</gene>
<dbReference type="SUPFAM" id="SSF53901">
    <property type="entry name" value="Thiolase-like"/>
    <property type="match status" value="1"/>
</dbReference>
<proteinExistence type="predicted"/>
<dbReference type="Gene3D" id="3.40.47.10">
    <property type="match status" value="1"/>
</dbReference>
<protein>
    <recommendedName>
        <fullName evidence="1">Chalcone/stilbene synthase N-terminal domain-containing protein</fullName>
    </recommendedName>
</protein>
<keyword evidence="3" id="KW-1185">Reference proteome</keyword>
<dbReference type="GO" id="GO:0016746">
    <property type="term" value="F:acyltransferase activity"/>
    <property type="evidence" value="ECO:0007669"/>
    <property type="project" value="InterPro"/>
</dbReference>
<evidence type="ECO:0000313" key="3">
    <source>
        <dbReference type="Proteomes" id="UP000325690"/>
    </source>
</evidence>
<dbReference type="Proteomes" id="UP000325690">
    <property type="component" value="Unassembled WGS sequence"/>
</dbReference>
<evidence type="ECO:0000259" key="1">
    <source>
        <dbReference type="Pfam" id="PF00195"/>
    </source>
</evidence>
<name>A0A5N5V5N9_MYCPH</name>
<dbReference type="AlphaFoldDB" id="A0A5N5V5N9"/>
<dbReference type="EMBL" id="ANBP01000009">
    <property type="protein sequence ID" value="KAB7757254.1"/>
    <property type="molecule type" value="Genomic_DNA"/>
</dbReference>
<comment type="caution">
    <text evidence="2">The sequence shown here is derived from an EMBL/GenBank/DDBJ whole genome shotgun (WGS) entry which is preliminary data.</text>
</comment>
<dbReference type="InterPro" id="IPR016039">
    <property type="entry name" value="Thiolase-like"/>
</dbReference>
<dbReference type="UniPathway" id="UPA00094"/>
<organism evidence="2 3">
    <name type="scientific">Mycolicibacterium phlei DSM 43239 = CCUG 21000</name>
    <dbReference type="NCBI Taxonomy" id="1226750"/>
    <lineage>
        <taxon>Bacteria</taxon>
        <taxon>Bacillati</taxon>
        <taxon>Actinomycetota</taxon>
        <taxon>Actinomycetes</taxon>
        <taxon>Mycobacteriales</taxon>
        <taxon>Mycobacteriaceae</taxon>
        <taxon>Mycolicibacterium</taxon>
    </lineage>
</organism>